<dbReference type="Gene3D" id="3.80.10.10">
    <property type="entry name" value="Ribonuclease Inhibitor"/>
    <property type="match status" value="1"/>
</dbReference>
<feature type="domain" description="Bacterial repeat" evidence="1">
    <location>
        <begin position="208"/>
        <end position="288"/>
    </location>
</feature>
<organism evidence="2 3">
    <name type="scientific">Treponema socranskii subsp. socranskii VPI DR56BR1116 = ATCC 35536</name>
    <dbReference type="NCBI Taxonomy" id="1125725"/>
    <lineage>
        <taxon>Bacteria</taxon>
        <taxon>Pseudomonadati</taxon>
        <taxon>Spirochaetota</taxon>
        <taxon>Spirochaetia</taxon>
        <taxon>Spirochaetales</taxon>
        <taxon>Treponemataceae</taxon>
        <taxon>Treponema</taxon>
    </lineage>
</organism>
<protein>
    <submittedName>
        <fullName evidence="2">Leucine rich repeat protein</fullName>
    </submittedName>
</protein>
<dbReference type="Pfam" id="PF18998">
    <property type="entry name" value="Flg_new_2"/>
    <property type="match status" value="4"/>
</dbReference>
<dbReference type="EMBL" id="AUZJ01000023">
    <property type="protein sequence ID" value="ERF60894.1"/>
    <property type="molecule type" value="Genomic_DNA"/>
</dbReference>
<dbReference type="PATRIC" id="fig|1125725.3.peg.1122"/>
<gene>
    <name evidence="2" type="ORF">HMPREF1325_0871</name>
</gene>
<proteinExistence type="predicted"/>
<dbReference type="AlphaFoldDB" id="U1GWE4"/>
<dbReference type="RefSeq" id="WP_021330109.1">
    <property type="nucleotide sequence ID" value="NZ_AUZJ01000023.1"/>
</dbReference>
<feature type="domain" description="Bacterial repeat" evidence="1">
    <location>
        <begin position="304"/>
        <end position="371"/>
    </location>
</feature>
<dbReference type="STRING" id="1125725.HMPREF1325_0871"/>
<dbReference type="eggNOG" id="COG4964">
    <property type="taxonomic scope" value="Bacteria"/>
</dbReference>
<dbReference type="InterPro" id="IPR026906">
    <property type="entry name" value="LRR_5"/>
</dbReference>
<dbReference type="SUPFAM" id="SSF52058">
    <property type="entry name" value="L domain-like"/>
    <property type="match status" value="1"/>
</dbReference>
<reference evidence="2 3" key="1">
    <citation type="submission" date="2013-08" db="EMBL/GenBank/DDBJ databases">
        <authorList>
            <person name="Durkin A.S."/>
            <person name="Haft D.R."/>
            <person name="McCorrison J."/>
            <person name="Torralba M."/>
            <person name="Gillis M."/>
            <person name="Haft D.H."/>
            <person name="Methe B."/>
            <person name="Sutton G."/>
            <person name="Nelson K.E."/>
        </authorList>
    </citation>
    <scope>NUCLEOTIDE SEQUENCE [LARGE SCALE GENOMIC DNA]</scope>
    <source>
        <strain evidence="2 3">VPI DR56BR1116</strain>
    </source>
</reference>
<dbReference type="Pfam" id="PF13306">
    <property type="entry name" value="LRR_5"/>
    <property type="match status" value="1"/>
</dbReference>
<sequence length="731" mass="77227">MLFAAALVFTSCSNGSDSGGGTPPLPKHAVTFGVDGGNGTIKATVGGTEINSGDTVEQGKIVEFTATADDPAQYNVDYWTVSAGAFEAGTGASESTIAKIKVVQPVTVTVKFKLKTVPPVQTYKVELDCNIGGNVRVTPALSENGMVAENTELTFTATPLQGYDLEKWTLNGTEVNGTALTYTLKVTRAAKVEVFFKTNGGTPPVNHTVMLTPPEHGSVDTVPVIPPGHHKVPEGTELIFTAVPDAGYAVDKWTVSSGSFLAGGTDGSTSATLKITEAVTVTVTFKQVQFKIDFGVDSGNGTLKAEVDGTEITSGNVVEQGKTVTFTAEADPNYAVEKWTNNGTVIAGAGTNTTYNHTVTADANIKVKFKYSGTALTLDTRSFTKEKGQSFTYTLVTSGSGSYTATPETAGIITLDTANLNSHGNITVTCSNAGSTRIKVVDTVSGQTALSGTITVKPAVVIPDYFEEGGVRYHVTDKDERKVSVTAETSYLNSTPYTGTSLTIPKEVTHDGVTYTVTGIEHPQIWGTTLQNVTVASDNAYLSSQNGVIFNKDKTVLLWYPCGKPDTSYTVPASVTKLEENSFRDIAALTSVTLPDGLKRIEDYVFDGCPNLTTLNLPSSLESIGFSSLCSIKVSSMVVPENITALYGYFLAGCPELTSVELPSTLTKIWFSFSNDPKLKTVKCKAATPPVINGAFENTPIASATLRVPAGSKALYQAAEGWKDFGTIVEF</sequence>
<comment type="caution">
    <text evidence="2">The sequence shown here is derived from an EMBL/GenBank/DDBJ whole genome shotgun (WGS) entry which is preliminary data.</text>
</comment>
<name>U1GWE4_TRESO</name>
<dbReference type="InterPro" id="IPR044060">
    <property type="entry name" value="Bacterial_rp_domain"/>
</dbReference>
<accession>U1GWE4</accession>
<evidence type="ECO:0000259" key="1">
    <source>
        <dbReference type="Pfam" id="PF18998"/>
    </source>
</evidence>
<evidence type="ECO:0000313" key="2">
    <source>
        <dbReference type="EMBL" id="ERF60894.1"/>
    </source>
</evidence>
<dbReference type="InterPro" id="IPR032675">
    <property type="entry name" value="LRR_dom_sf"/>
</dbReference>
<feature type="domain" description="Bacterial repeat" evidence="1">
    <location>
        <begin position="132"/>
        <end position="199"/>
    </location>
</feature>
<feature type="domain" description="Bacterial repeat" evidence="1">
    <location>
        <begin position="40"/>
        <end position="115"/>
    </location>
</feature>
<evidence type="ECO:0000313" key="3">
    <source>
        <dbReference type="Proteomes" id="UP000016412"/>
    </source>
</evidence>
<dbReference type="Proteomes" id="UP000016412">
    <property type="component" value="Unassembled WGS sequence"/>
</dbReference>